<organism evidence="2 3">
    <name type="scientific">Yersinia nurmii</name>
    <dbReference type="NCBI Taxonomy" id="685706"/>
    <lineage>
        <taxon>Bacteria</taxon>
        <taxon>Pseudomonadati</taxon>
        <taxon>Pseudomonadota</taxon>
        <taxon>Gammaproteobacteria</taxon>
        <taxon>Enterobacterales</taxon>
        <taxon>Yersiniaceae</taxon>
        <taxon>Yersinia</taxon>
    </lineage>
</organism>
<dbReference type="RefSeq" id="WP_289818258.1">
    <property type="nucleotide sequence ID" value="NZ_JAUEHU010000018.1"/>
</dbReference>
<accession>A0AAW7KA62</accession>
<gene>
    <name evidence="2" type="ORF">QVN42_16190</name>
</gene>
<sequence length="410" mass="44577">MSSNFNVKSQTHLYHLAINSNQKNIPISSSVSDEGTINSLNLNALSGLQEGSLKFPYSGVTLASPQREIDESVLFGLSKNLNEFMELYSQDTPNKRPFPHSALQQTQLDYFTNVPAPEFLHEISGALIAREVGVDNVSYFDGFTSDNLMIFIRAMIQRQRMTADESNAKINIFLASLSATMAENAAESTVKEGKQQLLGAIFSFVIGSVMVGAGSGIQLGGLNKQNKMLNAEIKPQQPNIATNKVSDVRQNVNITDSGGASMNAVGSMKNNKIRTLNEPRDMMSSKEIHNHPKDNIQIKPARELPQDLNSSLSTVKPNSNTGRKLEIVGGAISNMATNGGQMVSGINMAEVKTIEANKMMQNTASDITQTILREKERAASDINAMFKSMQDTINGIISGQNMTSAKIIRG</sequence>
<keyword evidence="1" id="KW-0472">Membrane</keyword>
<evidence type="ECO:0000256" key="1">
    <source>
        <dbReference type="SAM" id="Phobius"/>
    </source>
</evidence>
<evidence type="ECO:0000313" key="3">
    <source>
        <dbReference type="Proteomes" id="UP001167864"/>
    </source>
</evidence>
<protein>
    <submittedName>
        <fullName evidence="2">Uncharacterized protein</fullName>
    </submittedName>
</protein>
<keyword evidence="1" id="KW-1133">Transmembrane helix</keyword>
<name>A0AAW7KA62_9GAMM</name>
<proteinExistence type="predicted"/>
<evidence type="ECO:0000313" key="2">
    <source>
        <dbReference type="EMBL" id="MDN0088895.1"/>
    </source>
</evidence>
<dbReference type="EMBL" id="JAUEHU010000018">
    <property type="protein sequence ID" value="MDN0088895.1"/>
    <property type="molecule type" value="Genomic_DNA"/>
</dbReference>
<feature type="transmembrane region" description="Helical" evidence="1">
    <location>
        <begin position="197"/>
        <end position="219"/>
    </location>
</feature>
<keyword evidence="1" id="KW-0812">Transmembrane</keyword>
<dbReference type="AlphaFoldDB" id="A0AAW7KA62"/>
<reference evidence="2" key="1">
    <citation type="submission" date="2023-06" db="EMBL/GenBank/DDBJ databases">
        <authorList>
            <person name="Polev D.E."/>
            <person name="Saitova A.T."/>
            <person name="Bogumilchik E.A."/>
            <person name="Kokorina G.I."/>
            <person name="Voskresenskaia E.A."/>
        </authorList>
    </citation>
    <scope>NUCLEOTIDE SEQUENCE</scope>
    <source>
        <strain evidence="2">2145 StPb PI</strain>
    </source>
</reference>
<comment type="caution">
    <text evidence="2">The sequence shown here is derived from an EMBL/GenBank/DDBJ whole genome shotgun (WGS) entry which is preliminary data.</text>
</comment>
<dbReference type="Proteomes" id="UP001167864">
    <property type="component" value="Unassembled WGS sequence"/>
</dbReference>